<organism evidence="3 4">
    <name type="scientific">Maioricimonas rarisocia</name>
    <dbReference type="NCBI Taxonomy" id="2528026"/>
    <lineage>
        <taxon>Bacteria</taxon>
        <taxon>Pseudomonadati</taxon>
        <taxon>Planctomycetota</taxon>
        <taxon>Planctomycetia</taxon>
        <taxon>Planctomycetales</taxon>
        <taxon>Planctomycetaceae</taxon>
        <taxon>Maioricimonas</taxon>
    </lineage>
</organism>
<evidence type="ECO:0000256" key="1">
    <source>
        <dbReference type="SAM" id="MobiDB-lite"/>
    </source>
</evidence>
<dbReference type="OrthoDB" id="215810at2"/>
<dbReference type="Proteomes" id="UP000320496">
    <property type="component" value="Chromosome"/>
</dbReference>
<proteinExistence type="predicted"/>
<dbReference type="PROSITE" id="PS51257">
    <property type="entry name" value="PROKAR_LIPOPROTEIN"/>
    <property type="match status" value="1"/>
</dbReference>
<evidence type="ECO:0000313" key="3">
    <source>
        <dbReference type="EMBL" id="QDU37433.1"/>
    </source>
</evidence>
<name>A0A517Z4P0_9PLAN</name>
<feature type="signal peptide" evidence="2">
    <location>
        <begin position="1"/>
        <end position="27"/>
    </location>
</feature>
<dbReference type="KEGG" id="mri:Mal4_17450"/>
<evidence type="ECO:0000256" key="2">
    <source>
        <dbReference type="SAM" id="SignalP"/>
    </source>
</evidence>
<accession>A0A517Z4P0</accession>
<evidence type="ECO:0000313" key="4">
    <source>
        <dbReference type="Proteomes" id="UP000320496"/>
    </source>
</evidence>
<reference evidence="3 4" key="1">
    <citation type="submission" date="2019-02" db="EMBL/GenBank/DDBJ databases">
        <title>Deep-cultivation of Planctomycetes and their phenomic and genomic characterization uncovers novel biology.</title>
        <authorList>
            <person name="Wiegand S."/>
            <person name="Jogler M."/>
            <person name="Boedeker C."/>
            <person name="Pinto D."/>
            <person name="Vollmers J."/>
            <person name="Rivas-Marin E."/>
            <person name="Kohn T."/>
            <person name="Peeters S.H."/>
            <person name="Heuer A."/>
            <person name="Rast P."/>
            <person name="Oberbeckmann S."/>
            <person name="Bunk B."/>
            <person name="Jeske O."/>
            <person name="Meyerdierks A."/>
            <person name="Storesund J.E."/>
            <person name="Kallscheuer N."/>
            <person name="Luecker S."/>
            <person name="Lage O.M."/>
            <person name="Pohl T."/>
            <person name="Merkel B.J."/>
            <person name="Hornburger P."/>
            <person name="Mueller R.-W."/>
            <person name="Bruemmer F."/>
            <person name="Labrenz M."/>
            <person name="Spormann A.M."/>
            <person name="Op den Camp H."/>
            <person name="Overmann J."/>
            <person name="Amann R."/>
            <person name="Jetten M.S.M."/>
            <person name="Mascher T."/>
            <person name="Medema M.H."/>
            <person name="Devos D.P."/>
            <person name="Kaster A.-K."/>
            <person name="Ovreas L."/>
            <person name="Rohde M."/>
            <person name="Galperin M.Y."/>
            <person name="Jogler C."/>
        </authorList>
    </citation>
    <scope>NUCLEOTIDE SEQUENCE [LARGE SCALE GENOMIC DNA]</scope>
    <source>
        <strain evidence="3 4">Mal4</strain>
    </source>
</reference>
<feature type="compositionally biased region" description="Low complexity" evidence="1">
    <location>
        <begin position="278"/>
        <end position="289"/>
    </location>
</feature>
<feature type="region of interest" description="Disordered" evidence="1">
    <location>
        <begin position="237"/>
        <end position="289"/>
    </location>
</feature>
<dbReference type="EMBL" id="CP036275">
    <property type="protein sequence ID" value="QDU37433.1"/>
    <property type="molecule type" value="Genomic_DNA"/>
</dbReference>
<feature type="chain" id="PRO_5021793826" evidence="2">
    <location>
        <begin position="28"/>
        <end position="289"/>
    </location>
</feature>
<dbReference type="RefSeq" id="WP_145368257.1">
    <property type="nucleotide sequence ID" value="NZ_CP036275.1"/>
</dbReference>
<protein>
    <submittedName>
        <fullName evidence="3">Uncharacterized protein</fullName>
    </submittedName>
</protein>
<dbReference type="AlphaFoldDB" id="A0A517Z4P0"/>
<keyword evidence="2" id="KW-0732">Signal</keyword>
<keyword evidence="4" id="KW-1185">Reference proteome</keyword>
<sequence length="289" mass="30182" precursor="true">MRSMYIPGLLALVACTALTCATQTARAQESDREGIVRVSDCAPAGDCVHGGTDCYNGACGNGACGNGACGHGYYGGHGYHHGGYGAACRHGYGGHCSLCGSGYGHCRGPFCQHLHQKLSVLSLNGPCTFSPDHGWAPPGKIPMERVGVAYNKFFPASWMGHKHAHVPVKPLPQIYMPTDTTQLGYYYQQVPQWLPYPNMVPPVPHPAEWHVPLCAVNPNGYGPGHGQACPPGGYVTGSPVYEGSTQPTPADSPGKAPGHDLPAGDAPPPPTAAELERSAAAPALIPIPE</sequence>
<gene>
    <name evidence="3" type="ORF">Mal4_17450</name>
</gene>